<protein>
    <recommendedName>
        <fullName evidence="2">Phosphoesterase</fullName>
        <ecNumber evidence="2">3.1.4.-</ecNumber>
    </recommendedName>
</protein>
<dbReference type="Gene3D" id="3.60.21.10">
    <property type="match status" value="1"/>
</dbReference>
<dbReference type="NCBIfam" id="TIGR00040">
    <property type="entry name" value="yfcE"/>
    <property type="match status" value="1"/>
</dbReference>
<comment type="similarity">
    <text evidence="1 2">Belongs to the metallophosphoesterase superfamily. YfcE family.</text>
</comment>
<dbReference type="InterPro" id="IPR024654">
    <property type="entry name" value="Calcineurin-like_PHP_lpxH"/>
</dbReference>
<dbReference type="GO" id="GO:0016787">
    <property type="term" value="F:hydrolase activity"/>
    <property type="evidence" value="ECO:0007669"/>
    <property type="project" value="UniProtKB-UniRule"/>
</dbReference>
<name>A0A1M5VBC5_9BRAD</name>
<evidence type="ECO:0000256" key="1">
    <source>
        <dbReference type="ARBA" id="ARBA00008950"/>
    </source>
</evidence>
<evidence type="ECO:0000313" key="4">
    <source>
        <dbReference type="EMBL" id="SHH72525.1"/>
    </source>
</evidence>
<dbReference type="RefSeq" id="WP_245332279.1">
    <property type="nucleotide sequence ID" value="NZ_LT670817.1"/>
</dbReference>
<dbReference type="EC" id="3.1.4.-" evidence="2"/>
<dbReference type="Proteomes" id="UP000189796">
    <property type="component" value="Chromosome I"/>
</dbReference>
<dbReference type="PANTHER" id="PTHR11124">
    <property type="entry name" value="VACUOLAR SORTING PROTEIN VPS29"/>
    <property type="match status" value="1"/>
</dbReference>
<keyword evidence="2" id="KW-0479">Metal-binding</keyword>
<sequence>MPGAGQPLQHIAETFRIGVISDTHGLLRPEAERHLSGVDHIVHGGDIGNPDIIAALRRIAPVTAIRGNVDTGDWANEYSDTELVRLAGRSIFVLHDLKTLRIDPVTRGIDAVISGHSHAPKIDAVGGVLYLNPGSAGRRRFRLPITLATLDITPDGLRPVIHDLCDG</sequence>
<comment type="cofactor">
    <cofactor evidence="2">
        <name>a divalent metal cation</name>
        <dbReference type="ChEBI" id="CHEBI:60240"/>
    </cofactor>
</comment>
<dbReference type="InterPro" id="IPR029052">
    <property type="entry name" value="Metallo-depent_PP-like"/>
</dbReference>
<evidence type="ECO:0000313" key="5">
    <source>
        <dbReference type="Proteomes" id="UP000189796"/>
    </source>
</evidence>
<organism evidence="4 5">
    <name type="scientific">Bradyrhizobium erythrophlei</name>
    <dbReference type="NCBI Taxonomy" id="1437360"/>
    <lineage>
        <taxon>Bacteria</taxon>
        <taxon>Pseudomonadati</taxon>
        <taxon>Pseudomonadota</taxon>
        <taxon>Alphaproteobacteria</taxon>
        <taxon>Hyphomicrobiales</taxon>
        <taxon>Nitrobacteraceae</taxon>
        <taxon>Bradyrhizobium</taxon>
    </lineage>
</organism>
<dbReference type="EMBL" id="LT670817">
    <property type="protein sequence ID" value="SHH72525.1"/>
    <property type="molecule type" value="Genomic_DNA"/>
</dbReference>
<gene>
    <name evidence="4" type="ORF">SAMN05443248_5873</name>
</gene>
<reference evidence="4 5" key="1">
    <citation type="submission" date="2016-11" db="EMBL/GenBank/DDBJ databases">
        <authorList>
            <person name="Jaros S."/>
            <person name="Januszkiewicz K."/>
            <person name="Wedrychowicz H."/>
        </authorList>
    </citation>
    <scope>NUCLEOTIDE SEQUENCE [LARGE SCALE GENOMIC DNA]</scope>
    <source>
        <strain evidence="4 5">GAS138</strain>
    </source>
</reference>
<evidence type="ECO:0000256" key="2">
    <source>
        <dbReference type="RuleBase" id="RU362039"/>
    </source>
</evidence>
<dbReference type="SUPFAM" id="SSF56300">
    <property type="entry name" value="Metallo-dependent phosphatases"/>
    <property type="match status" value="1"/>
</dbReference>
<feature type="domain" description="Calcineurin-like phosphoesterase" evidence="3">
    <location>
        <begin position="16"/>
        <end position="153"/>
    </location>
</feature>
<dbReference type="AlphaFoldDB" id="A0A1M5VBC5"/>
<dbReference type="Pfam" id="PF12850">
    <property type="entry name" value="Metallophos_2"/>
    <property type="match status" value="1"/>
</dbReference>
<accession>A0A1M5VBC5</accession>
<dbReference type="InterPro" id="IPR000979">
    <property type="entry name" value="Phosphodiesterase_MJ0936/Vps29"/>
</dbReference>
<proteinExistence type="inferred from homology"/>
<evidence type="ECO:0000259" key="3">
    <source>
        <dbReference type="Pfam" id="PF12850"/>
    </source>
</evidence>
<dbReference type="GO" id="GO:0046872">
    <property type="term" value="F:metal ion binding"/>
    <property type="evidence" value="ECO:0007669"/>
    <property type="project" value="UniProtKB-KW"/>
</dbReference>